<feature type="region of interest" description="Disordered" evidence="1">
    <location>
        <begin position="1"/>
        <end position="49"/>
    </location>
</feature>
<comment type="caution">
    <text evidence="2">The sequence shown here is derived from an EMBL/GenBank/DDBJ whole genome shotgun (WGS) entry which is preliminary data.</text>
</comment>
<reference evidence="4 5" key="1">
    <citation type="journal article" date="2020" name="Nat. Food">
        <title>A phased Vanilla planifolia genome enables genetic improvement of flavour and production.</title>
        <authorList>
            <person name="Hasing T."/>
            <person name="Tang H."/>
            <person name="Brym M."/>
            <person name="Khazi F."/>
            <person name="Huang T."/>
            <person name="Chambers A.H."/>
        </authorList>
    </citation>
    <scope>NUCLEOTIDE SEQUENCE [LARGE SCALE GENOMIC DNA]</scope>
    <source>
        <tissue evidence="2">Leaf</tissue>
    </source>
</reference>
<protein>
    <submittedName>
        <fullName evidence="2">Uncharacterized protein</fullName>
    </submittedName>
</protein>
<accession>A0A835VBL9</accession>
<evidence type="ECO:0000256" key="1">
    <source>
        <dbReference type="SAM" id="MobiDB-lite"/>
    </source>
</evidence>
<dbReference type="Proteomes" id="UP000636800">
    <property type="component" value="Chromosome 2"/>
</dbReference>
<dbReference type="EMBL" id="JADCNL010000002">
    <property type="protein sequence ID" value="KAG0491498.1"/>
    <property type="molecule type" value="Genomic_DNA"/>
</dbReference>
<evidence type="ECO:0000313" key="4">
    <source>
        <dbReference type="Proteomes" id="UP000636800"/>
    </source>
</evidence>
<dbReference type="EMBL" id="JADCNM010000002">
    <property type="protein sequence ID" value="KAG0493517.1"/>
    <property type="molecule type" value="Genomic_DNA"/>
</dbReference>
<dbReference type="Proteomes" id="UP000639772">
    <property type="component" value="Unassembled WGS sequence"/>
</dbReference>
<name>A0A835VBL9_VANPL</name>
<organism evidence="2 4">
    <name type="scientific">Vanilla planifolia</name>
    <name type="common">Vanilla</name>
    <dbReference type="NCBI Taxonomy" id="51239"/>
    <lineage>
        <taxon>Eukaryota</taxon>
        <taxon>Viridiplantae</taxon>
        <taxon>Streptophyta</taxon>
        <taxon>Embryophyta</taxon>
        <taxon>Tracheophyta</taxon>
        <taxon>Spermatophyta</taxon>
        <taxon>Magnoliopsida</taxon>
        <taxon>Liliopsida</taxon>
        <taxon>Asparagales</taxon>
        <taxon>Orchidaceae</taxon>
        <taxon>Vanilloideae</taxon>
        <taxon>Vanilleae</taxon>
        <taxon>Vanilla</taxon>
    </lineage>
</organism>
<keyword evidence="4" id="KW-1185">Reference proteome</keyword>
<evidence type="ECO:0000313" key="3">
    <source>
        <dbReference type="EMBL" id="KAG0493517.1"/>
    </source>
</evidence>
<proteinExistence type="predicted"/>
<evidence type="ECO:0000313" key="5">
    <source>
        <dbReference type="Proteomes" id="UP000639772"/>
    </source>
</evidence>
<feature type="compositionally biased region" description="Basic and acidic residues" evidence="1">
    <location>
        <begin position="38"/>
        <end position="48"/>
    </location>
</feature>
<dbReference type="AlphaFoldDB" id="A0A835VBL9"/>
<evidence type="ECO:0000313" key="2">
    <source>
        <dbReference type="EMBL" id="KAG0491498.1"/>
    </source>
</evidence>
<gene>
    <name evidence="3" type="ORF">HPP92_004511</name>
    <name evidence="2" type="ORF">HPP92_004896</name>
</gene>
<sequence>MQTNPLGRLLRFRRRHPSLPKASAFSRRKTPLLTANDSDPRGNPEDFSRFGQSVLTTANVAGGIGKLVTEAPVDLKLVLVTHSISVVPPIL</sequence>